<dbReference type="AlphaFoldDB" id="A0A842I0T8"/>
<dbReference type="RefSeq" id="WP_185801586.1">
    <property type="nucleotide sequence ID" value="NZ_JACJVJ010000002.1"/>
</dbReference>
<organism evidence="2 3">
    <name type="scientific">Parasphingopyxis marina</name>
    <dbReference type="NCBI Taxonomy" id="2761622"/>
    <lineage>
        <taxon>Bacteria</taxon>
        <taxon>Pseudomonadati</taxon>
        <taxon>Pseudomonadota</taxon>
        <taxon>Alphaproteobacteria</taxon>
        <taxon>Sphingomonadales</taxon>
        <taxon>Sphingomonadaceae</taxon>
        <taxon>Parasphingopyxis</taxon>
    </lineage>
</organism>
<keyword evidence="3" id="KW-1185">Reference proteome</keyword>
<dbReference type="InterPro" id="IPR018681">
    <property type="entry name" value="DUF2165_transmembrane"/>
</dbReference>
<evidence type="ECO:0000313" key="2">
    <source>
        <dbReference type="EMBL" id="MBC2778321.1"/>
    </source>
</evidence>
<dbReference type="Pfam" id="PF09933">
    <property type="entry name" value="DUF2165"/>
    <property type="match status" value="1"/>
</dbReference>
<protein>
    <submittedName>
        <fullName evidence="2">DUF2165 domain-containing protein</fullName>
    </submittedName>
</protein>
<reference evidence="2 3" key="1">
    <citation type="submission" date="2020-08" db="EMBL/GenBank/DDBJ databases">
        <title>Draft genome sequence of Parasphingopyxis sp. GrpM-11.</title>
        <authorList>
            <person name="Oh J."/>
            <person name="Roh D.-H."/>
        </authorList>
    </citation>
    <scope>NUCLEOTIDE SEQUENCE [LARGE SCALE GENOMIC DNA]</scope>
    <source>
        <strain evidence="2 3">GrpM-11</strain>
    </source>
</reference>
<keyword evidence="1" id="KW-1133">Transmembrane helix</keyword>
<proteinExistence type="predicted"/>
<feature type="transmembrane region" description="Helical" evidence="1">
    <location>
        <begin position="136"/>
        <end position="157"/>
    </location>
</feature>
<dbReference type="Proteomes" id="UP000564378">
    <property type="component" value="Unassembled WGS sequence"/>
</dbReference>
<feature type="transmembrane region" description="Helical" evidence="1">
    <location>
        <begin position="55"/>
        <end position="80"/>
    </location>
</feature>
<evidence type="ECO:0000313" key="3">
    <source>
        <dbReference type="Proteomes" id="UP000564378"/>
    </source>
</evidence>
<gene>
    <name evidence="2" type="ORF">H6P80_11900</name>
</gene>
<comment type="caution">
    <text evidence="2">The sequence shown here is derived from an EMBL/GenBank/DDBJ whole genome shotgun (WGS) entry which is preliminary data.</text>
</comment>
<name>A0A842I0T8_9SPHN</name>
<keyword evidence="1" id="KW-0812">Transmembrane</keyword>
<keyword evidence="1" id="KW-0472">Membrane</keyword>
<evidence type="ECO:0000256" key="1">
    <source>
        <dbReference type="SAM" id="Phobius"/>
    </source>
</evidence>
<dbReference type="EMBL" id="JACJVJ010000002">
    <property type="protein sequence ID" value="MBC2778321.1"/>
    <property type="molecule type" value="Genomic_DNA"/>
</dbReference>
<sequence>MIRILKSLLIMFVGLQALFYGLQNIANLEIAQAFVGGTLSLTGHESYPETMFFAITSPALHAVILWFIIACELAIGLLGIKGGWDLFAARNANPAAFQAAKRYGIASAGLALFLWFGLFMGVGGAFFQMWQTPAGIAALQGAFMYAMSSAIVLLFVCHTPDD</sequence>
<accession>A0A842I0T8</accession>
<feature type="transmembrane region" description="Helical" evidence="1">
    <location>
        <begin position="110"/>
        <end position="130"/>
    </location>
</feature>